<comment type="caution">
    <text evidence="1">The sequence shown here is derived from an EMBL/GenBank/DDBJ whole genome shotgun (WGS) entry which is preliminary data.</text>
</comment>
<reference evidence="1 2" key="1">
    <citation type="submission" date="2024-10" db="EMBL/GenBank/DDBJ databases">
        <title>The Natural Products Discovery Center: Release of the First 8490 Sequenced Strains for Exploring Actinobacteria Biosynthetic Diversity.</title>
        <authorList>
            <person name="Kalkreuter E."/>
            <person name="Kautsar S.A."/>
            <person name="Yang D."/>
            <person name="Bader C.D."/>
            <person name="Teijaro C.N."/>
            <person name="Fluegel L."/>
            <person name="Davis C.M."/>
            <person name="Simpson J.R."/>
            <person name="Lauterbach L."/>
            <person name="Steele A.D."/>
            <person name="Gui C."/>
            <person name="Meng S."/>
            <person name="Li G."/>
            <person name="Viehrig K."/>
            <person name="Ye F."/>
            <person name="Su P."/>
            <person name="Kiefer A.F."/>
            <person name="Nichols A."/>
            <person name="Cepeda A.J."/>
            <person name="Yan W."/>
            <person name="Fan B."/>
            <person name="Jiang Y."/>
            <person name="Adhikari A."/>
            <person name="Zheng C.-J."/>
            <person name="Schuster L."/>
            <person name="Cowan T.M."/>
            <person name="Smanski M.J."/>
            <person name="Chevrette M.G."/>
            <person name="De Carvalho L.P.S."/>
            <person name="Shen B."/>
        </authorList>
    </citation>
    <scope>NUCLEOTIDE SEQUENCE [LARGE SCALE GENOMIC DNA]</scope>
    <source>
        <strain evidence="1 2">NPDC002593</strain>
    </source>
</reference>
<protein>
    <submittedName>
        <fullName evidence="1">VOC family protein</fullName>
    </submittedName>
</protein>
<evidence type="ECO:0000313" key="1">
    <source>
        <dbReference type="EMBL" id="MFF3573120.1"/>
    </source>
</evidence>
<dbReference type="Gene3D" id="3.10.180.10">
    <property type="entry name" value="2,3-Dihydroxybiphenyl 1,2-Dioxygenase, domain 1"/>
    <property type="match status" value="1"/>
</dbReference>
<organism evidence="1 2">
    <name type="scientific">Nocardia jiangxiensis</name>
    <dbReference type="NCBI Taxonomy" id="282685"/>
    <lineage>
        <taxon>Bacteria</taxon>
        <taxon>Bacillati</taxon>
        <taxon>Actinomycetota</taxon>
        <taxon>Actinomycetes</taxon>
        <taxon>Mycobacteriales</taxon>
        <taxon>Nocardiaceae</taxon>
        <taxon>Nocardia</taxon>
    </lineage>
</organism>
<dbReference type="InterPro" id="IPR029068">
    <property type="entry name" value="Glyas_Bleomycin-R_OHBP_Dase"/>
</dbReference>
<proteinExistence type="predicted"/>
<accession>A0ABW6S9Y3</accession>
<name>A0ABW6S9Y3_9NOCA</name>
<dbReference type="EMBL" id="JBIAQY010000016">
    <property type="protein sequence ID" value="MFF3573120.1"/>
    <property type="molecule type" value="Genomic_DNA"/>
</dbReference>
<keyword evidence="2" id="KW-1185">Reference proteome</keyword>
<dbReference type="RefSeq" id="WP_387406289.1">
    <property type="nucleotide sequence ID" value="NZ_JBIAQY010000016.1"/>
</dbReference>
<dbReference type="Proteomes" id="UP001601992">
    <property type="component" value="Unassembled WGS sequence"/>
</dbReference>
<evidence type="ECO:0000313" key="2">
    <source>
        <dbReference type="Proteomes" id="UP001601992"/>
    </source>
</evidence>
<gene>
    <name evidence="1" type="ORF">ACFYXQ_35685</name>
</gene>
<sequence length="115" mass="12597">MTTTGIAAVYLTTRNWGKAARFMQSLGYEADFTTDHNSGLFRNGQGPSVFVAEVPHEEPDTRLVLSVPDAEAVHFGSDAEVVTEFEDTHFGTREMVVRDPDGRLWTLQAAPADPA</sequence>
<dbReference type="SUPFAM" id="SSF54593">
    <property type="entry name" value="Glyoxalase/Bleomycin resistance protein/Dihydroxybiphenyl dioxygenase"/>
    <property type="match status" value="1"/>
</dbReference>